<dbReference type="AlphaFoldDB" id="A0A5D2IFS4"/>
<dbReference type="InterPro" id="IPR023393">
    <property type="entry name" value="START-like_dom_sf"/>
</dbReference>
<dbReference type="InterPro" id="IPR009057">
    <property type="entry name" value="Homeodomain-like_sf"/>
</dbReference>
<dbReference type="SUPFAM" id="SSF46689">
    <property type="entry name" value="Homeodomain-like"/>
    <property type="match status" value="1"/>
</dbReference>
<dbReference type="SUPFAM" id="SSF55961">
    <property type="entry name" value="Bet v1-like"/>
    <property type="match status" value="2"/>
</dbReference>
<dbReference type="InterPro" id="IPR017970">
    <property type="entry name" value="Homeobox_CS"/>
</dbReference>
<keyword evidence="7" id="KW-0804">Transcription</keyword>
<dbReference type="Proteomes" id="UP000322667">
    <property type="component" value="Chromosome D12"/>
</dbReference>
<feature type="compositionally biased region" description="Low complexity" evidence="11">
    <location>
        <begin position="647"/>
        <end position="661"/>
    </location>
</feature>
<dbReference type="InterPro" id="IPR042160">
    <property type="entry name" value="HD-Zip_IV"/>
</dbReference>
<evidence type="ECO:0000256" key="2">
    <source>
        <dbReference type="ARBA" id="ARBA00006789"/>
    </source>
</evidence>
<dbReference type="InterPro" id="IPR057993">
    <property type="entry name" value="HD-Zip_IV_C"/>
</dbReference>
<proteinExistence type="inferred from homology"/>
<dbReference type="CDD" id="cd08875">
    <property type="entry name" value="START_ArGLABRA2_like"/>
    <property type="match status" value="1"/>
</dbReference>
<evidence type="ECO:0000256" key="5">
    <source>
        <dbReference type="ARBA" id="ARBA00023125"/>
    </source>
</evidence>
<sequence length="711" mass="78064">MDCGSGGVGASGSGGDHDSSDLSRRKKPYHRHTAHQIQRLESMFKECPHPDEKQRLHLSRELGLAPRQIKFWFQNRRTQMKAQHERADNSALRAENDKIRCENIAIREALKNVICPSCGGPPVTEDSYFDDQKMRMENAQLKEELDRVSSIAAKYIGRPISQLPPVQPVHISSLDIRMASFDGYGVGAGPSLDLDLLPGSSSSMPNLPFQPVVISDMDKSLMSDIAANAMEELLRLLQTNEPLWIKSTNDGKDVLNLESYERIFPKPNNTHFKSPNIRVEASRDSGVVIMNGLALVDMFMDSNKWVELFPTIVSIAKTIEVVSPGMLGTHSGSLQLMYEELQVLSPLVPTREFYTLRYCQQIEQGLWAIVNVSYDLPQFASQCRSHRLPSGCLIQDMPNGYSKVTWLEHVEIEDKTPIHRLYRDLVHSGSAFGAERWLTTLQRMCERFACLMVSSTSTRDLGGVIPSPEGRRSMMKLAQRMVNNFCTSVGTSNSHRSTTLSGSNEVGVRVTVHKSSDPGQPNGIVLSAATTFWLPVSPQNVFNFFKDERTRPQWDVLSSGNAVQEVAHIANGSHPGNCISVLRAFNTSHNNMLILQESCIDSSGSLVVYCPVDLPAINVAMSGEDPSYIPLLPSGFTITPDGHLEQGDGASTSSSTGHGRSSGGSLITVAFQILVSSLPSAKLNLDSVTTVNNLIGTTVQQIKAALNGPSS</sequence>
<evidence type="ECO:0000313" key="15">
    <source>
        <dbReference type="Proteomes" id="UP000322667"/>
    </source>
</evidence>
<comment type="subcellular location">
    <subcellularLocation>
        <location evidence="1 9 10">Nucleus</location>
    </subcellularLocation>
</comment>
<dbReference type="GO" id="GO:0000981">
    <property type="term" value="F:DNA-binding transcription factor activity, RNA polymerase II-specific"/>
    <property type="evidence" value="ECO:0007669"/>
    <property type="project" value="InterPro"/>
</dbReference>
<evidence type="ECO:0000256" key="3">
    <source>
        <dbReference type="ARBA" id="ARBA00023015"/>
    </source>
</evidence>
<keyword evidence="4" id="KW-0175">Coiled coil</keyword>
<dbReference type="FunFam" id="1.10.10.60:FF:000229">
    <property type="entry name" value="Homeobox-leucine zipper protein HDG1"/>
    <property type="match status" value="1"/>
</dbReference>
<keyword evidence="6 9" id="KW-0371">Homeobox</keyword>
<protein>
    <recommendedName>
        <fullName evidence="16">Homeobox domain-containing protein</fullName>
    </recommendedName>
</protein>
<evidence type="ECO:0000256" key="8">
    <source>
        <dbReference type="ARBA" id="ARBA00023242"/>
    </source>
</evidence>
<feature type="domain" description="START" evidence="13">
    <location>
        <begin position="215"/>
        <end position="450"/>
    </location>
</feature>
<organism evidence="14 15">
    <name type="scientific">Gossypium tomentosum</name>
    <name type="common">Hawaiian cotton</name>
    <name type="synonym">Gossypium sandvicense</name>
    <dbReference type="NCBI Taxonomy" id="34277"/>
    <lineage>
        <taxon>Eukaryota</taxon>
        <taxon>Viridiplantae</taxon>
        <taxon>Streptophyta</taxon>
        <taxon>Embryophyta</taxon>
        <taxon>Tracheophyta</taxon>
        <taxon>Spermatophyta</taxon>
        <taxon>Magnoliopsida</taxon>
        <taxon>eudicotyledons</taxon>
        <taxon>Gunneridae</taxon>
        <taxon>Pentapetalae</taxon>
        <taxon>rosids</taxon>
        <taxon>malvids</taxon>
        <taxon>Malvales</taxon>
        <taxon>Malvaceae</taxon>
        <taxon>Malvoideae</taxon>
        <taxon>Gossypium</taxon>
    </lineage>
</organism>
<accession>A0A5D2IFS4</accession>
<keyword evidence="3" id="KW-0805">Transcription regulation</keyword>
<dbReference type="SMART" id="SM00389">
    <property type="entry name" value="HOX"/>
    <property type="match status" value="1"/>
</dbReference>
<feature type="region of interest" description="Disordered" evidence="11">
    <location>
        <begin position="1"/>
        <end position="33"/>
    </location>
</feature>
<dbReference type="Gene3D" id="3.30.530.20">
    <property type="match status" value="1"/>
</dbReference>
<dbReference type="Pfam" id="PF00046">
    <property type="entry name" value="Homeodomain"/>
    <property type="match status" value="1"/>
</dbReference>
<dbReference type="InterPro" id="IPR001356">
    <property type="entry name" value="HD"/>
</dbReference>
<evidence type="ECO:0000259" key="12">
    <source>
        <dbReference type="PROSITE" id="PS50071"/>
    </source>
</evidence>
<dbReference type="Pfam" id="PF25797">
    <property type="entry name" value="PDF2_C"/>
    <property type="match status" value="1"/>
</dbReference>
<name>A0A5D2IFS4_GOSTO</name>
<dbReference type="GO" id="GO:0008289">
    <property type="term" value="F:lipid binding"/>
    <property type="evidence" value="ECO:0007669"/>
    <property type="project" value="InterPro"/>
</dbReference>
<reference evidence="14 15" key="1">
    <citation type="submission" date="2019-07" db="EMBL/GenBank/DDBJ databases">
        <title>WGS assembly of Gossypium tomentosum.</title>
        <authorList>
            <person name="Chen Z.J."/>
            <person name="Sreedasyam A."/>
            <person name="Ando A."/>
            <person name="Song Q."/>
            <person name="De L."/>
            <person name="Hulse-Kemp A."/>
            <person name="Ding M."/>
            <person name="Ye W."/>
            <person name="Kirkbride R."/>
            <person name="Jenkins J."/>
            <person name="Plott C."/>
            <person name="Lovell J."/>
            <person name="Lin Y.-M."/>
            <person name="Vaughn R."/>
            <person name="Liu B."/>
            <person name="Li W."/>
            <person name="Simpson S."/>
            <person name="Scheffler B."/>
            <person name="Saski C."/>
            <person name="Grover C."/>
            <person name="Hu G."/>
            <person name="Conover J."/>
            <person name="Carlson J."/>
            <person name="Shu S."/>
            <person name="Boston L."/>
            <person name="Williams M."/>
            <person name="Peterson D."/>
            <person name="Mcgee K."/>
            <person name="Jones D."/>
            <person name="Wendel J."/>
            <person name="Stelly D."/>
            <person name="Grimwood J."/>
            <person name="Schmutz J."/>
        </authorList>
    </citation>
    <scope>NUCLEOTIDE SEQUENCE [LARGE SCALE GENOMIC DNA]</scope>
    <source>
        <strain evidence="14">7179.01</strain>
    </source>
</reference>
<feature type="compositionally biased region" description="Gly residues" evidence="11">
    <location>
        <begin position="1"/>
        <end position="14"/>
    </location>
</feature>
<evidence type="ECO:0000256" key="4">
    <source>
        <dbReference type="ARBA" id="ARBA00023054"/>
    </source>
</evidence>
<evidence type="ECO:0000313" key="14">
    <source>
        <dbReference type="EMBL" id="TYH41451.1"/>
    </source>
</evidence>
<dbReference type="EMBL" id="CM017634">
    <property type="protein sequence ID" value="TYH41451.1"/>
    <property type="molecule type" value="Genomic_DNA"/>
</dbReference>
<dbReference type="SMART" id="SM00234">
    <property type="entry name" value="START"/>
    <property type="match status" value="1"/>
</dbReference>
<feature type="domain" description="Homeobox" evidence="12">
    <location>
        <begin position="23"/>
        <end position="83"/>
    </location>
</feature>
<dbReference type="Gene3D" id="1.10.10.60">
    <property type="entry name" value="Homeodomain-like"/>
    <property type="match status" value="1"/>
</dbReference>
<gene>
    <name evidence="14" type="ORF">ES332_D12G318700v1</name>
</gene>
<evidence type="ECO:0000256" key="9">
    <source>
        <dbReference type="PROSITE-ProRule" id="PRU00108"/>
    </source>
</evidence>
<dbReference type="Pfam" id="PF01852">
    <property type="entry name" value="START"/>
    <property type="match status" value="1"/>
</dbReference>
<feature type="compositionally biased region" description="Basic residues" evidence="11">
    <location>
        <begin position="24"/>
        <end position="33"/>
    </location>
</feature>
<dbReference type="PROSITE" id="PS50848">
    <property type="entry name" value="START"/>
    <property type="match status" value="1"/>
</dbReference>
<dbReference type="GO" id="GO:0005634">
    <property type="term" value="C:nucleus"/>
    <property type="evidence" value="ECO:0007669"/>
    <property type="project" value="UniProtKB-SubCell"/>
</dbReference>
<evidence type="ECO:0000256" key="10">
    <source>
        <dbReference type="RuleBase" id="RU000682"/>
    </source>
</evidence>
<dbReference type="InterPro" id="IPR002913">
    <property type="entry name" value="START_lipid-bd_dom"/>
</dbReference>
<keyword evidence="8 9" id="KW-0539">Nucleus</keyword>
<evidence type="ECO:0008006" key="16">
    <source>
        <dbReference type="Google" id="ProtNLM"/>
    </source>
</evidence>
<keyword evidence="15" id="KW-1185">Reference proteome</keyword>
<evidence type="ECO:0000256" key="11">
    <source>
        <dbReference type="SAM" id="MobiDB-lite"/>
    </source>
</evidence>
<dbReference type="PROSITE" id="PS50071">
    <property type="entry name" value="HOMEOBOX_2"/>
    <property type="match status" value="1"/>
</dbReference>
<evidence type="ECO:0000256" key="7">
    <source>
        <dbReference type="ARBA" id="ARBA00023163"/>
    </source>
</evidence>
<dbReference type="GO" id="GO:0003677">
    <property type="term" value="F:DNA binding"/>
    <property type="evidence" value="ECO:0007669"/>
    <property type="project" value="UniProtKB-UniRule"/>
</dbReference>
<dbReference type="PANTHER" id="PTHR45654">
    <property type="entry name" value="HOMEOBOX-LEUCINE ZIPPER PROTEIN MERISTEM L1"/>
    <property type="match status" value="1"/>
</dbReference>
<evidence type="ECO:0000256" key="6">
    <source>
        <dbReference type="ARBA" id="ARBA00023155"/>
    </source>
</evidence>
<dbReference type="CDD" id="cd00086">
    <property type="entry name" value="homeodomain"/>
    <property type="match status" value="1"/>
</dbReference>
<dbReference type="PROSITE" id="PS00027">
    <property type="entry name" value="HOMEOBOX_1"/>
    <property type="match status" value="1"/>
</dbReference>
<keyword evidence="5 9" id="KW-0238">DNA-binding</keyword>
<evidence type="ECO:0000259" key="13">
    <source>
        <dbReference type="PROSITE" id="PS50848"/>
    </source>
</evidence>
<dbReference type="FunFam" id="3.30.530.20:FF:000026">
    <property type="entry name" value="Homeobox-leucine zipper protein GLABRA 2"/>
    <property type="match status" value="1"/>
</dbReference>
<dbReference type="GO" id="GO:0030154">
    <property type="term" value="P:cell differentiation"/>
    <property type="evidence" value="ECO:0007669"/>
    <property type="project" value="UniProtKB-ARBA"/>
</dbReference>
<feature type="region of interest" description="Disordered" evidence="11">
    <location>
        <begin position="640"/>
        <end position="661"/>
    </location>
</feature>
<feature type="DNA-binding region" description="Homeobox" evidence="9">
    <location>
        <begin position="25"/>
        <end position="84"/>
    </location>
</feature>
<dbReference type="PANTHER" id="PTHR45654:SF1">
    <property type="entry name" value="HOMEOBOX-LEUCINE ZIPPER PROTEIN HDG11"/>
    <property type="match status" value="1"/>
</dbReference>
<evidence type="ECO:0000256" key="1">
    <source>
        <dbReference type="ARBA" id="ARBA00004123"/>
    </source>
</evidence>
<comment type="similarity">
    <text evidence="2">Belongs to the HD-ZIP homeobox family. Class IV subfamily.</text>
</comment>